<accession>A0A1G2N8F8</accession>
<dbReference type="AlphaFoldDB" id="A0A1G2N8F8"/>
<reference evidence="1 2" key="1">
    <citation type="journal article" date="2016" name="Nat. Commun.">
        <title>Thousands of microbial genomes shed light on interconnected biogeochemical processes in an aquifer system.</title>
        <authorList>
            <person name="Anantharaman K."/>
            <person name="Brown C.T."/>
            <person name="Hug L.A."/>
            <person name="Sharon I."/>
            <person name="Castelle C.J."/>
            <person name="Probst A.J."/>
            <person name="Thomas B.C."/>
            <person name="Singh A."/>
            <person name="Wilkins M.J."/>
            <person name="Karaoz U."/>
            <person name="Brodie E.L."/>
            <person name="Williams K.H."/>
            <person name="Hubbard S.S."/>
            <person name="Banfield J.F."/>
        </authorList>
    </citation>
    <scope>NUCLEOTIDE SEQUENCE [LARGE SCALE GENOMIC DNA]</scope>
</reference>
<sequence>MEFRFATVPFKHDGYIGELFNKDPDADFPKEGVTVLDTRGEDDLSIRYLGFNIPGVLAMNEMTQGAFLELCGGRASGRYILLVPRKQHLARLREMLPNLPSDTWSQRELQKRLACLLNNADACLAEYGAQAAMLIY</sequence>
<evidence type="ECO:0000313" key="2">
    <source>
        <dbReference type="Proteomes" id="UP000176221"/>
    </source>
</evidence>
<comment type="caution">
    <text evidence="1">The sequence shown here is derived from an EMBL/GenBank/DDBJ whole genome shotgun (WGS) entry which is preliminary data.</text>
</comment>
<evidence type="ECO:0000313" key="1">
    <source>
        <dbReference type="EMBL" id="OHA32353.1"/>
    </source>
</evidence>
<dbReference type="Proteomes" id="UP000176221">
    <property type="component" value="Unassembled WGS sequence"/>
</dbReference>
<proteinExistence type="predicted"/>
<name>A0A1G2N8F8_9BACT</name>
<gene>
    <name evidence="1" type="ORF">A2928_04390</name>
</gene>
<dbReference type="EMBL" id="MHRX01000048">
    <property type="protein sequence ID" value="OHA32353.1"/>
    <property type="molecule type" value="Genomic_DNA"/>
</dbReference>
<protein>
    <submittedName>
        <fullName evidence="1">Uncharacterized protein</fullName>
    </submittedName>
</protein>
<organism evidence="1 2">
    <name type="scientific">Candidatus Taylorbacteria bacterium RIFCSPLOWO2_01_FULL_45_15b</name>
    <dbReference type="NCBI Taxonomy" id="1802319"/>
    <lineage>
        <taxon>Bacteria</taxon>
        <taxon>Candidatus Tayloriibacteriota</taxon>
    </lineage>
</organism>